<accession>A0A0F5IQ34</accession>
<dbReference type="Proteomes" id="UP000033035">
    <property type="component" value="Unassembled WGS sequence"/>
</dbReference>
<dbReference type="RefSeq" id="WP_028728029.1">
    <property type="nucleotide sequence ID" value="NZ_AUAE01000025.1"/>
</dbReference>
<keyword evidence="3" id="KW-0804">Transcription</keyword>
<dbReference type="InterPro" id="IPR009057">
    <property type="entry name" value="Homeodomain-like_sf"/>
</dbReference>
<proteinExistence type="predicted"/>
<dbReference type="HOGENOM" id="CLU_000445_88_2_10"/>
<evidence type="ECO:0000256" key="2">
    <source>
        <dbReference type="ARBA" id="ARBA00023125"/>
    </source>
</evidence>
<evidence type="ECO:0000313" key="6">
    <source>
        <dbReference type="Proteomes" id="UP000033035"/>
    </source>
</evidence>
<evidence type="ECO:0000259" key="4">
    <source>
        <dbReference type="PROSITE" id="PS01124"/>
    </source>
</evidence>
<dbReference type="PANTHER" id="PTHR43280:SF32">
    <property type="entry name" value="TRANSCRIPTIONAL REGULATORY PROTEIN"/>
    <property type="match status" value="1"/>
</dbReference>
<comment type="caution">
    <text evidence="5">The sequence shown here is derived from an EMBL/GenBank/DDBJ whole genome shotgun (WGS) entry which is preliminary data.</text>
</comment>
<reference evidence="5 6" key="1">
    <citation type="submission" date="2013-04" db="EMBL/GenBank/DDBJ databases">
        <title>The Genome Sequence of Parabacteroides gordonii DSM 23371.</title>
        <authorList>
            <consortium name="The Broad Institute Genomics Platform"/>
            <person name="Earl A."/>
            <person name="Ward D."/>
            <person name="Feldgarden M."/>
            <person name="Gevers D."/>
            <person name="Martens E."/>
            <person name="Sakamoto M."/>
            <person name="Benno Y."/>
            <person name="Suzuki N."/>
            <person name="Matsunaga N."/>
            <person name="Koshihara K."/>
            <person name="Seki M."/>
            <person name="Komiya H."/>
            <person name="Walker B."/>
            <person name="Young S."/>
            <person name="Zeng Q."/>
            <person name="Gargeya S."/>
            <person name="Fitzgerald M."/>
            <person name="Haas B."/>
            <person name="Abouelleil A."/>
            <person name="Allen A.W."/>
            <person name="Alvarado L."/>
            <person name="Arachchi H.M."/>
            <person name="Berlin A.M."/>
            <person name="Chapman S.B."/>
            <person name="Gainer-Dewar J."/>
            <person name="Goldberg J."/>
            <person name="Griggs A."/>
            <person name="Gujja S."/>
            <person name="Hansen M."/>
            <person name="Howarth C."/>
            <person name="Imamovic A."/>
            <person name="Ireland A."/>
            <person name="Larimer J."/>
            <person name="McCowan C."/>
            <person name="Murphy C."/>
            <person name="Pearson M."/>
            <person name="Poon T.W."/>
            <person name="Priest M."/>
            <person name="Roberts A."/>
            <person name="Saif S."/>
            <person name="Shea T."/>
            <person name="Sisk P."/>
            <person name="Sykes S."/>
            <person name="Wortman J."/>
            <person name="Nusbaum C."/>
            <person name="Birren B."/>
        </authorList>
    </citation>
    <scope>NUCLEOTIDE SEQUENCE [LARGE SCALE GENOMIC DNA]</scope>
    <source>
        <strain evidence="5 6">MS-1</strain>
    </source>
</reference>
<evidence type="ECO:0000313" key="5">
    <source>
        <dbReference type="EMBL" id="KKB47470.1"/>
    </source>
</evidence>
<dbReference type="Gene3D" id="1.10.10.60">
    <property type="entry name" value="Homeodomain-like"/>
    <property type="match status" value="1"/>
</dbReference>
<dbReference type="AlphaFoldDB" id="A0A0F5IQ34"/>
<dbReference type="SMART" id="SM00342">
    <property type="entry name" value="HTH_ARAC"/>
    <property type="match status" value="1"/>
</dbReference>
<dbReference type="PANTHER" id="PTHR43280">
    <property type="entry name" value="ARAC-FAMILY TRANSCRIPTIONAL REGULATOR"/>
    <property type="match status" value="1"/>
</dbReference>
<gene>
    <name evidence="5" type="ORF">HMPREF1536_05114</name>
</gene>
<keyword evidence="6" id="KW-1185">Reference proteome</keyword>
<dbReference type="PROSITE" id="PS01124">
    <property type="entry name" value="HTH_ARAC_FAMILY_2"/>
    <property type="match status" value="1"/>
</dbReference>
<dbReference type="GO" id="GO:0043565">
    <property type="term" value="F:sequence-specific DNA binding"/>
    <property type="evidence" value="ECO:0007669"/>
    <property type="project" value="InterPro"/>
</dbReference>
<feature type="domain" description="HTH araC/xylS-type" evidence="4">
    <location>
        <begin position="178"/>
        <end position="277"/>
    </location>
</feature>
<keyword evidence="2" id="KW-0238">DNA-binding</keyword>
<dbReference type="PATRIC" id="fig|1203610.3.peg.5228"/>
<dbReference type="STRING" id="1203610.HMPREF1536_05114"/>
<protein>
    <recommendedName>
        <fullName evidence="4">HTH araC/xylS-type domain-containing protein</fullName>
    </recommendedName>
</protein>
<dbReference type="InterPro" id="IPR018060">
    <property type="entry name" value="HTH_AraC"/>
</dbReference>
<evidence type="ECO:0000256" key="3">
    <source>
        <dbReference type="ARBA" id="ARBA00023163"/>
    </source>
</evidence>
<sequence>MEKNLSFFNESFWYSETNLDMLLNYPFRMEGGFILLCTEGEAVVSVGVQKCEIVKNTEMIVLPGTTFYLLSASETFHVKILTFPKEVYDEVSLRLGVPFSSYLRETPCYTYPDESSLLKNIAVWMNMGKLIFEDKSNQFNALMLRNFIQNYLLWLYDKSLNYFEQTVGKFTRKQERYHQFMSLLDTHCREQRDALFYADKLCITLSYLRMVCHACSSFASPKEIIDKRVILEIKVLLQSTEYTIQEIAEILHFPDQSYLGRYFKRHTGMAASEYRALQKSVL</sequence>
<dbReference type="EMBL" id="AQHW01000029">
    <property type="protein sequence ID" value="KKB47470.1"/>
    <property type="molecule type" value="Genomic_DNA"/>
</dbReference>
<evidence type="ECO:0000256" key="1">
    <source>
        <dbReference type="ARBA" id="ARBA00023015"/>
    </source>
</evidence>
<keyword evidence="1" id="KW-0805">Transcription regulation</keyword>
<organism evidence="5 6">
    <name type="scientific">Parabacteroides gordonii MS-1 = DSM 23371</name>
    <dbReference type="NCBI Taxonomy" id="1203610"/>
    <lineage>
        <taxon>Bacteria</taxon>
        <taxon>Pseudomonadati</taxon>
        <taxon>Bacteroidota</taxon>
        <taxon>Bacteroidia</taxon>
        <taxon>Bacteroidales</taxon>
        <taxon>Tannerellaceae</taxon>
        <taxon>Parabacteroides</taxon>
    </lineage>
</organism>
<dbReference type="GO" id="GO:0003700">
    <property type="term" value="F:DNA-binding transcription factor activity"/>
    <property type="evidence" value="ECO:0007669"/>
    <property type="project" value="InterPro"/>
</dbReference>
<name>A0A0F5IQ34_9BACT</name>
<dbReference type="SUPFAM" id="SSF46689">
    <property type="entry name" value="Homeodomain-like"/>
    <property type="match status" value="1"/>
</dbReference>
<dbReference type="Pfam" id="PF12833">
    <property type="entry name" value="HTH_18"/>
    <property type="match status" value="1"/>
</dbReference>